<dbReference type="NCBIfam" id="TIGR01640">
    <property type="entry name" value="F_box_assoc_1"/>
    <property type="match status" value="1"/>
</dbReference>
<keyword evidence="3" id="KW-1185">Reference proteome</keyword>
<reference evidence="2 3" key="1">
    <citation type="submission" date="2024-03" db="EMBL/GenBank/DDBJ databases">
        <authorList>
            <person name="Martinez-Hernandez J."/>
        </authorList>
    </citation>
    <scope>NUCLEOTIDE SEQUENCE [LARGE SCALE GENOMIC DNA]</scope>
</reference>
<sequence length="382" mass="43928">MATIVTSIEYLVSEILLRLPVKSLLRFKCVSKQWFALISEPKFCHSHTLRLYRNSRVFPSAILLSAHNSRTCQIIPLKTNKITGSSNRHEVEVPKGTVIQSCNGLLLVERSTSQDLSEVKYYVCNPTTNKSVPVIFPTQEFRCLVVSLFICFEPLKSLHYRLVSVRFKNYKSFSDMGNVVVPTNIPRPAYVINVFSSETSSWSEPGFTFTSPNYAPPNQTNTVYFNGSLYWHSDSLWKFFYFNLDSQILKTCPTPLNIEDKGLSKFCESGGHLYFVHEPLSDSELNIMELNEEKSEWSLIFILEFCESARDPLHFYCYSIINQENDEDNMVVFIRNDDVMFYNLACSSCEVLMGFSSCLMPLRERIIYQHYENLSSVGPFST</sequence>
<dbReference type="PANTHER" id="PTHR35546">
    <property type="entry name" value="F-BOX PROTEIN INTERACTION DOMAIN PROTEIN-RELATED"/>
    <property type="match status" value="1"/>
</dbReference>
<dbReference type="CDD" id="cd22157">
    <property type="entry name" value="F-box_AtFBW1-like"/>
    <property type="match status" value="1"/>
</dbReference>
<evidence type="ECO:0000313" key="2">
    <source>
        <dbReference type="EMBL" id="CAL0299195.1"/>
    </source>
</evidence>
<dbReference type="InterPro" id="IPR013187">
    <property type="entry name" value="F-box-assoc_dom_typ3"/>
</dbReference>
<evidence type="ECO:0000313" key="3">
    <source>
        <dbReference type="Proteomes" id="UP001497480"/>
    </source>
</evidence>
<dbReference type="InterPro" id="IPR036047">
    <property type="entry name" value="F-box-like_dom_sf"/>
</dbReference>
<feature type="domain" description="F-box" evidence="1">
    <location>
        <begin position="8"/>
        <end position="47"/>
    </location>
</feature>
<dbReference type="Pfam" id="PF08268">
    <property type="entry name" value="FBA_3"/>
    <property type="match status" value="1"/>
</dbReference>
<dbReference type="EMBL" id="CAXHTB010000001">
    <property type="protein sequence ID" value="CAL0299195.1"/>
    <property type="molecule type" value="Genomic_DNA"/>
</dbReference>
<dbReference type="Proteomes" id="UP001497480">
    <property type="component" value="Unassembled WGS sequence"/>
</dbReference>
<comment type="caution">
    <text evidence="2">The sequence shown here is derived from an EMBL/GenBank/DDBJ whole genome shotgun (WGS) entry which is preliminary data.</text>
</comment>
<dbReference type="InterPro" id="IPR055290">
    <property type="entry name" value="At3g26010-like"/>
</dbReference>
<dbReference type="Gene3D" id="1.20.1280.50">
    <property type="match status" value="1"/>
</dbReference>
<organism evidence="2 3">
    <name type="scientific">Lupinus luteus</name>
    <name type="common">European yellow lupine</name>
    <dbReference type="NCBI Taxonomy" id="3873"/>
    <lineage>
        <taxon>Eukaryota</taxon>
        <taxon>Viridiplantae</taxon>
        <taxon>Streptophyta</taxon>
        <taxon>Embryophyta</taxon>
        <taxon>Tracheophyta</taxon>
        <taxon>Spermatophyta</taxon>
        <taxon>Magnoliopsida</taxon>
        <taxon>eudicotyledons</taxon>
        <taxon>Gunneridae</taxon>
        <taxon>Pentapetalae</taxon>
        <taxon>rosids</taxon>
        <taxon>fabids</taxon>
        <taxon>Fabales</taxon>
        <taxon>Fabaceae</taxon>
        <taxon>Papilionoideae</taxon>
        <taxon>50 kb inversion clade</taxon>
        <taxon>genistoids sensu lato</taxon>
        <taxon>core genistoids</taxon>
        <taxon>Genisteae</taxon>
        <taxon>Lupinus</taxon>
    </lineage>
</organism>
<proteinExistence type="predicted"/>
<protein>
    <recommendedName>
        <fullName evidence="1">F-box domain-containing protein</fullName>
    </recommendedName>
</protein>
<dbReference type="SMART" id="SM00256">
    <property type="entry name" value="FBOX"/>
    <property type="match status" value="1"/>
</dbReference>
<dbReference type="Pfam" id="PF00646">
    <property type="entry name" value="F-box"/>
    <property type="match status" value="1"/>
</dbReference>
<gene>
    <name evidence="2" type="ORF">LLUT_LOCUS255</name>
</gene>
<dbReference type="SUPFAM" id="SSF81383">
    <property type="entry name" value="F-box domain"/>
    <property type="match status" value="1"/>
</dbReference>
<dbReference type="InterPro" id="IPR001810">
    <property type="entry name" value="F-box_dom"/>
</dbReference>
<name>A0AAV1VQC1_LUPLU</name>
<accession>A0AAV1VQC1</accession>
<dbReference type="PANTHER" id="PTHR35546:SF25">
    <property type="entry name" value="F-BOX DOMAIN-CONTAINING PROTEIN"/>
    <property type="match status" value="1"/>
</dbReference>
<evidence type="ECO:0000259" key="1">
    <source>
        <dbReference type="SMART" id="SM00256"/>
    </source>
</evidence>
<dbReference type="InterPro" id="IPR017451">
    <property type="entry name" value="F-box-assoc_interact_dom"/>
</dbReference>
<dbReference type="AlphaFoldDB" id="A0AAV1VQC1"/>